<dbReference type="GeneID" id="54782627"/>
<dbReference type="GO" id="GO:0016020">
    <property type="term" value="C:membrane"/>
    <property type="evidence" value="ECO:0007669"/>
    <property type="project" value="TreeGrafter"/>
</dbReference>
<feature type="transmembrane region" description="Helical" evidence="1">
    <location>
        <begin position="120"/>
        <end position="140"/>
    </location>
</feature>
<feature type="transmembrane region" description="Helical" evidence="1">
    <location>
        <begin position="38"/>
        <end position="59"/>
    </location>
</feature>
<reference evidence="2 3" key="1">
    <citation type="submission" date="2019-07" db="EMBL/GenBank/DDBJ databases">
        <title>Genome assembly of two rare yeast pathogens: Diutina rugosa and Trichomonascus ciferrii.</title>
        <authorList>
            <person name="Mixao V."/>
            <person name="Saus E."/>
            <person name="Hansen A."/>
            <person name="Lass-Flor C."/>
            <person name="Gabaldon T."/>
        </authorList>
    </citation>
    <scope>NUCLEOTIDE SEQUENCE [LARGE SCALE GENOMIC DNA]</scope>
    <source>
        <strain evidence="2 3">CBS 613</strain>
    </source>
</reference>
<feature type="transmembrane region" description="Helical" evidence="1">
    <location>
        <begin position="82"/>
        <end position="100"/>
    </location>
</feature>
<sequence>MVCGTSALLWVPQALVLLFYDVHDLGKHKKPDQKCELVGTFSLITQAALGLLCLSSLIIKRNYEYPIRRTWKVWSFDVSKQLVGAFGVHVFNVFLSILKSQDDALHLLADDEVDDDPCDWYFLSIVLDCTIGVYILYLVFSWLNQFCKKTLGITEIDSGEYGDPPKYRAYFKQLIIYFLALMITKLLVFAIVEVFQDQLLWITHNIILLWLNEYPEEVEIFMVMFVIPVVMNCLQLVLIDNIIQNQAGKLTNLIMGGLTGSDETDSQIDREAQAIYAREEAKRQGRYGSTHDDASP</sequence>
<feature type="transmembrane region" description="Helical" evidence="1">
    <location>
        <begin position="174"/>
        <end position="192"/>
    </location>
</feature>
<dbReference type="RefSeq" id="XP_034011299.1">
    <property type="nucleotide sequence ID" value="XM_034156797.1"/>
</dbReference>
<name>A0A642UJK3_DIURU</name>
<protein>
    <recommendedName>
        <fullName evidence="4">Vacuolar membrane protein</fullName>
    </recommendedName>
</protein>
<keyword evidence="1" id="KW-0812">Transmembrane</keyword>
<dbReference type="Pfam" id="PF12400">
    <property type="entry name" value="STIMATE"/>
    <property type="match status" value="1"/>
</dbReference>
<keyword evidence="3" id="KW-1185">Reference proteome</keyword>
<evidence type="ECO:0008006" key="4">
    <source>
        <dbReference type="Google" id="ProtNLM"/>
    </source>
</evidence>
<evidence type="ECO:0000313" key="3">
    <source>
        <dbReference type="Proteomes" id="UP000449547"/>
    </source>
</evidence>
<keyword evidence="1" id="KW-1133">Transmembrane helix</keyword>
<evidence type="ECO:0000313" key="2">
    <source>
        <dbReference type="EMBL" id="KAA8900160.1"/>
    </source>
</evidence>
<evidence type="ECO:0000256" key="1">
    <source>
        <dbReference type="SAM" id="Phobius"/>
    </source>
</evidence>
<accession>A0A642UJK3</accession>
<dbReference type="OMA" id="MLVIWAA"/>
<proteinExistence type="predicted"/>
<dbReference type="InterPro" id="IPR022127">
    <property type="entry name" value="STIMATE/YPL162C"/>
</dbReference>
<dbReference type="PANTHER" id="PTHR31735:SF1">
    <property type="entry name" value="VACUOLAR MEMBRANE PROTEIN YPL162C"/>
    <property type="match status" value="1"/>
</dbReference>
<keyword evidence="1" id="KW-0472">Membrane</keyword>
<dbReference type="AlphaFoldDB" id="A0A642UJK3"/>
<dbReference type="Proteomes" id="UP000449547">
    <property type="component" value="Unassembled WGS sequence"/>
</dbReference>
<organism evidence="2 3">
    <name type="scientific">Diutina rugosa</name>
    <name type="common">Yeast</name>
    <name type="synonym">Candida rugosa</name>
    <dbReference type="NCBI Taxonomy" id="5481"/>
    <lineage>
        <taxon>Eukaryota</taxon>
        <taxon>Fungi</taxon>
        <taxon>Dikarya</taxon>
        <taxon>Ascomycota</taxon>
        <taxon>Saccharomycotina</taxon>
        <taxon>Pichiomycetes</taxon>
        <taxon>Debaryomycetaceae</taxon>
        <taxon>Diutina</taxon>
    </lineage>
</organism>
<gene>
    <name evidence="2" type="ORF">DIURU_003976</name>
</gene>
<dbReference type="VEuPathDB" id="FungiDB:DIURU_003976"/>
<dbReference type="PANTHER" id="PTHR31735">
    <property type="entry name" value="VACUOLAR MEMBRANE PROTEIN YPL162C"/>
    <property type="match status" value="1"/>
</dbReference>
<dbReference type="EMBL" id="SWFT01000116">
    <property type="protein sequence ID" value="KAA8900160.1"/>
    <property type="molecule type" value="Genomic_DNA"/>
</dbReference>
<comment type="caution">
    <text evidence="2">The sequence shown here is derived from an EMBL/GenBank/DDBJ whole genome shotgun (WGS) entry which is preliminary data.</text>
</comment>
<feature type="transmembrane region" description="Helical" evidence="1">
    <location>
        <begin position="220"/>
        <end position="239"/>
    </location>
</feature>
<dbReference type="OrthoDB" id="431202at2759"/>